<evidence type="ECO:0000313" key="2">
    <source>
        <dbReference type="EMBL" id="UOQ51039.1"/>
    </source>
</evidence>
<accession>A0ABY4F2Z5</accession>
<reference evidence="2 3" key="1">
    <citation type="submission" date="2022-04" db="EMBL/GenBank/DDBJ databases">
        <title>Hymenobacter sp. isolated from the air.</title>
        <authorList>
            <person name="Won M."/>
            <person name="Lee C.-M."/>
            <person name="Woen H.-Y."/>
            <person name="Kwon S.-W."/>
        </authorList>
    </citation>
    <scope>NUCLEOTIDE SEQUENCE [LARGE SCALE GENOMIC DNA]</scope>
    <source>
        <strain evidence="3">5116 S-27</strain>
    </source>
</reference>
<dbReference type="SUPFAM" id="SSF54975">
    <property type="entry name" value="Acylphosphatase/BLUF domain-like"/>
    <property type="match status" value="1"/>
</dbReference>
<gene>
    <name evidence="2" type="ORF">MUN80_14860</name>
</gene>
<dbReference type="InterPro" id="IPR007024">
    <property type="entry name" value="BLUF_domain"/>
</dbReference>
<dbReference type="Pfam" id="PF04940">
    <property type="entry name" value="BLUF"/>
    <property type="match status" value="1"/>
</dbReference>
<keyword evidence="3" id="KW-1185">Reference proteome</keyword>
<dbReference type="InterPro" id="IPR036046">
    <property type="entry name" value="Acylphosphatase-like_dom_sf"/>
</dbReference>
<dbReference type="RefSeq" id="WP_244714154.1">
    <property type="nucleotide sequence ID" value="NZ_CP095049.1"/>
</dbReference>
<proteinExistence type="predicted"/>
<feature type="domain" description="BLUF" evidence="1">
    <location>
        <begin position="9"/>
        <end position="100"/>
    </location>
</feature>
<protein>
    <submittedName>
        <fullName evidence="2">BLUF domain-containing protein</fullName>
    </submittedName>
</protein>
<evidence type="ECO:0000259" key="1">
    <source>
        <dbReference type="PROSITE" id="PS50925"/>
    </source>
</evidence>
<dbReference type="Gene3D" id="3.30.70.100">
    <property type="match status" value="1"/>
</dbReference>
<sequence>MPLPLAYPLHHLAYQSTATSIPTEQELKELLAQARAINLEYGLTGMLLYSRGRYMQVLEGSAEAVHLVYARIERDPRHHNVTALTDGPISHRSFAHWSMGFSVLRSEDFQNVVGYLNPDLPAFPAVLAASSTTLLHTLLASFLTEEPIRY</sequence>
<dbReference type="Proteomes" id="UP000831785">
    <property type="component" value="Chromosome"/>
</dbReference>
<dbReference type="PROSITE" id="PS50925">
    <property type="entry name" value="BLUF"/>
    <property type="match status" value="1"/>
</dbReference>
<dbReference type="EMBL" id="CP095049">
    <property type="protein sequence ID" value="UOQ51039.1"/>
    <property type="molecule type" value="Genomic_DNA"/>
</dbReference>
<evidence type="ECO:0000313" key="3">
    <source>
        <dbReference type="Proteomes" id="UP000831785"/>
    </source>
</evidence>
<organism evidence="2 3">
    <name type="scientific">Hymenobacter cellulosivorans</name>
    <dbReference type="NCBI Taxonomy" id="2932249"/>
    <lineage>
        <taxon>Bacteria</taxon>
        <taxon>Pseudomonadati</taxon>
        <taxon>Bacteroidota</taxon>
        <taxon>Cytophagia</taxon>
        <taxon>Cytophagales</taxon>
        <taxon>Hymenobacteraceae</taxon>
        <taxon>Hymenobacter</taxon>
    </lineage>
</organism>
<dbReference type="SMART" id="SM01034">
    <property type="entry name" value="BLUF"/>
    <property type="match status" value="1"/>
</dbReference>
<name>A0ABY4F2Z5_9BACT</name>